<dbReference type="Proteomes" id="UP000712600">
    <property type="component" value="Unassembled WGS sequence"/>
</dbReference>
<proteinExistence type="predicted"/>
<name>A0A8S9S4I9_BRACR</name>
<gene>
    <name evidence="1" type="ORF">F2Q69_00027287</name>
</gene>
<accession>A0A8S9S4I9</accession>
<reference evidence="1" key="1">
    <citation type="submission" date="2019-12" db="EMBL/GenBank/DDBJ databases">
        <title>Genome sequencing and annotation of Brassica cretica.</title>
        <authorList>
            <person name="Studholme D.J."/>
            <person name="Sarris P."/>
        </authorList>
    </citation>
    <scope>NUCLEOTIDE SEQUENCE</scope>
    <source>
        <strain evidence="1">PFS-109/04</strain>
        <tissue evidence="1">Leaf</tissue>
    </source>
</reference>
<dbReference type="AlphaFoldDB" id="A0A8S9S4I9"/>
<dbReference type="EMBL" id="QGKX02000088">
    <property type="protein sequence ID" value="KAF3588551.1"/>
    <property type="molecule type" value="Genomic_DNA"/>
</dbReference>
<protein>
    <submittedName>
        <fullName evidence="1">Uncharacterized protein</fullName>
    </submittedName>
</protein>
<evidence type="ECO:0000313" key="2">
    <source>
        <dbReference type="Proteomes" id="UP000712600"/>
    </source>
</evidence>
<evidence type="ECO:0000313" key="1">
    <source>
        <dbReference type="EMBL" id="KAF3588551.1"/>
    </source>
</evidence>
<organism evidence="1 2">
    <name type="scientific">Brassica cretica</name>
    <name type="common">Mustard</name>
    <dbReference type="NCBI Taxonomy" id="69181"/>
    <lineage>
        <taxon>Eukaryota</taxon>
        <taxon>Viridiplantae</taxon>
        <taxon>Streptophyta</taxon>
        <taxon>Embryophyta</taxon>
        <taxon>Tracheophyta</taxon>
        <taxon>Spermatophyta</taxon>
        <taxon>Magnoliopsida</taxon>
        <taxon>eudicotyledons</taxon>
        <taxon>Gunneridae</taxon>
        <taxon>Pentapetalae</taxon>
        <taxon>rosids</taxon>
        <taxon>malvids</taxon>
        <taxon>Brassicales</taxon>
        <taxon>Brassicaceae</taxon>
        <taxon>Brassiceae</taxon>
        <taxon>Brassica</taxon>
    </lineage>
</organism>
<sequence>MAMVLQSRSAGKASGTALPGLLKLLSNIYLKSPIVAHQRGAFGLKWSETAISSFHQTSIEWVSSASPDQRTSKVRAFRRLPTRRTRGVHRLYFKGFHIPSWLLSCKKLQVLDPS</sequence>
<comment type="caution">
    <text evidence="1">The sequence shown here is derived from an EMBL/GenBank/DDBJ whole genome shotgun (WGS) entry which is preliminary data.</text>
</comment>